<keyword evidence="1" id="KW-0238">DNA-binding</keyword>
<feature type="domain" description="SpoVT-AbrB" evidence="2">
    <location>
        <begin position="3"/>
        <end position="46"/>
    </location>
</feature>
<dbReference type="AlphaFoldDB" id="A0A1F5IAE2"/>
<name>A0A1F5IAE2_9BACT</name>
<organism evidence="3 4">
    <name type="scientific">Candidatus Curtissbacteria bacterium RIFCSPLOWO2_12_FULL_38_9</name>
    <dbReference type="NCBI Taxonomy" id="1797735"/>
    <lineage>
        <taxon>Bacteria</taxon>
        <taxon>Candidatus Curtissiibacteriota</taxon>
    </lineage>
</organism>
<dbReference type="Proteomes" id="UP000177300">
    <property type="component" value="Unassembled WGS sequence"/>
</dbReference>
<sequence>MITTLVSIGNSKGIRIPKVLLNESGLSKEVELKVKKGEIRITTIPKKTKLVESTTLLSEKALAGDWNKPEEDKAWASLQ</sequence>
<dbReference type="EMBL" id="MFBY01000035">
    <property type="protein sequence ID" value="OGE13344.1"/>
    <property type="molecule type" value="Genomic_DNA"/>
</dbReference>
<evidence type="ECO:0000313" key="3">
    <source>
        <dbReference type="EMBL" id="OGE13344.1"/>
    </source>
</evidence>
<gene>
    <name evidence="3" type="ORF">A3G14_02645</name>
</gene>
<comment type="caution">
    <text evidence="3">The sequence shown here is derived from an EMBL/GenBank/DDBJ whole genome shotgun (WGS) entry which is preliminary data.</text>
</comment>
<proteinExistence type="predicted"/>
<evidence type="ECO:0000256" key="1">
    <source>
        <dbReference type="PROSITE-ProRule" id="PRU01076"/>
    </source>
</evidence>
<reference evidence="3 4" key="1">
    <citation type="journal article" date="2016" name="Nat. Commun.">
        <title>Thousands of microbial genomes shed light on interconnected biogeochemical processes in an aquifer system.</title>
        <authorList>
            <person name="Anantharaman K."/>
            <person name="Brown C.T."/>
            <person name="Hug L.A."/>
            <person name="Sharon I."/>
            <person name="Castelle C.J."/>
            <person name="Probst A.J."/>
            <person name="Thomas B.C."/>
            <person name="Singh A."/>
            <person name="Wilkins M.J."/>
            <person name="Karaoz U."/>
            <person name="Brodie E.L."/>
            <person name="Williams K.H."/>
            <person name="Hubbard S.S."/>
            <person name="Banfield J.F."/>
        </authorList>
    </citation>
    <scope>NUCLEOTIDE SEQUENCE [LARGE SCALE GENOMIC DNA]</scope>
</reference>
<dbReference type="GO" id="GO:0003677">
    <property type="term" value="F:DNA binding"/>
    <property type="evidence" value="ECO:0007669"/>
    <property type="project" value="UniProtKB-UniRule"/>
</dbReference>
<dbReference type="SUPFAM" id="SSF89447">
    <property type="entry name" value="AbrB/MazE/MraZ-like"/>
    <property type="match status" value="1"/>
</dbReference>
<dbReference type="PROSITE" id="PS51740">
    <property type="entry name" value="SPOVT_ABRB"/>
    <property type="match status" value="1"/>
</dbReference>
<accession>A0A1F5IAE2</accession>
<evidence type="ECO:0000259" key="2">
    <source>
        <dbReference type="PROSITE" id="PS51740"/>
    </source>
</evidence>
<evidence type="ECO:0000313" key="4">
    <source>
        <dbReference type="Proteomes" id="UP000177300"/>
    </source>
</evidence>
<dbReference type="InterPro" id="IPR007159">
    <property type="entry name" value="SpoVT-AbrB_dom"/>
</dbReference>
<dbReference type="Gene3D" id="2.10.260.10">
    <property type="match status" value="1"/>
</dbReference>
<dbReference type="InterPro" id="IPR037914">
    <property type="entry name" value="SpoVT-AbrB_sf"/>
</dbReference>
<protein>
    <recommendedName>
        <fullName evidence="2">SpoVT-AbrB domain-containing protein</fullName>
    </recommendedName>
</protein>